<keyword evidence="2" id="KW-1003">Cell membrane</keyword>
<feature type="transmembrane region" description="Helical" evidence="13">
    <location>
        <begin position="279"/>
        <end position="299"/>
    </location>
</feature>
<keyword evidence="9 13" id="KW-0472">Membrane</keyword>
<dbReference type="GO" id="GO:0016491">
    <property type="term" value="F:oxidoreductase activity"/>
    <property type="evidence" value="ECO:0007669"/>
    <property type="project" value="UniProtKB-KW"/>
</dbReference>
<dbReference type="GO" id="GO:0006784">
    <property type="term" value="P:heme A biosynthetic process"/>
    <property type="evidence" value="ECO:0007669"/>
    <property type="project" value="InterPro"/>
</dbReference>
<dbReference type="InterPro" id="IPR003780">
    <property type="entry name" value="COX15/CtaA_fam"/>
</dbReference>
<feature type="transmembrane region" description="Helical" evidence="13">
    <location>
        <begin position="112"/>
        <end position="130"/>
    </location>
</feature>
<protein>
    <submittedName>
        <fullName evidence="14">Heme A synthase</fullName>
    </submittedName>
</protein>
<feature type="transmembrane region" description="Helical" evidence="13">
    <location>
        <begin position="81"/>
        <end position="100"/>
    </location>
</feature>
<keyword evidence="10" id="KW-1015">Disulfide bond</keyword>
<evidence type="ECO:0000313" key="14">
    <source>
        <dbReference type="EMBL" id="MBB0245797.1"/>
    </source>
</evidence>
<evidence type="ECO:0000256" key="2">
    <source>
        <dbReference type="ARBA" id="ARBA00022475"/>
    </source>
</evidence>
<keyword evidence="15" id="KW-1185">Reference proteome</keyword>
<dbReference type="AlphaFoldDB" id="A0A7W3TFD0"/>
<sequence>MTALRNPLAALDRRWTPSPRTLRIATNAALVMSVVIVVTGGAVRLTGSGLGCDTWPKCTGDSLVTTPEMGIHGVIEFGNRLLTYVLAAAIGWVIVASRCANPRRRSVTRLGWYQVGVVLANAIVGGITVLTGLNPFSVAAHFLLATVLITLTTIARRRAREGDEAPQPLVGQPVRRAVYAVTAVCGALVVVGTAVTGSGRHAGDPGEITRMPFDWETITRLHAALAWMVVLGTIAVIVGMRLMDAPAGPRARARDLLIVLLAQGAVGYVQYALDEPELLVGIHLLGAAVTWVAMIRLVLSLRDRGPVPERPTGNDRAPAAPPARVTGGDGHPPAGSIAPGEEERTPAGV</sequence>
<feature type="transmembrane region" description="Helical" evidence="13">
    <location>
        <begin position="21"/>
        <end position="43"/>
    </location>
</feature>
<keyword evidence="8" id="KW-0350">Heme biosynthesis</keyword>
<dbReference type="Proteomes" id="UP000538929">
    <property type="component" value="Unassembled WGS sequence"/>
</dbReference>
<evidence type="ECO:0000256" key="8">
    <source>
        <dbReference type="ARBA" id="ARBA00023133"/>
    </source>
</evidence>
<dbReference type="GO" id="GO:0046872">
    <property type="term" value="F:metal ion binding"/>
    <property type="evidence" value="ECO:0007669"/>
    <property type="project" value="UniProtKB-KW"/>
</dbReference>
<keyword evidence="7" id="KW-0408">Iron</keyword>
<keyword evidence="5 13" id="KW-1133">Transmembrane helix</keyword>
<evidence type="ECO:0000256" key="12">
    <source>
        <dbReference type="SAM" id="MobiDB-lite"/>
    </source>
</evidence>
<feature type="transmembrane region" description="Helical" evidence="13">
    <location>
        <begin position="136"/>
        <end position="155"/>
    </location>
</feature>
<accession>A0A7W3TFD0</accession>
<evidence type="ECO:0000313" key="15">
    <source>
        <dbReference type="Proteomes" id="UP000538929"/>
    </source>
</evidence>
<evidence type="ECO:0000256" key="10">
    <source>
        <dbReference type="ARBA" id="ARBA00023157"/>
    </source>
</evidence>
<feature type="transmembrane region" description="Helical" evidence="13">
    <location>
        <begin position="176"/>
        <end position="195"/>
    </location>
</feature>
<keyword evidence="6" id="KW-0560">Oxidoreductase</keyword>
<dbReference type="PANTHER" id="PTHR35457">
    <property type="entry name" value="HEME A SYNTHASE"/>
    <property type="match status" value="1"/>
</dbReference>
<name>A0A7W3TFD0_9ACTN</name>
<comment type="caution">
    <text evidence="14">The sequence shown here is derived from an EMBL/GenBank/DDBJ whole genome shotgun (WGS) entry which is preliminary data.</text>
</comment>
<dbReference type="InterPro" id="IPR050450">
    <property type="entry name" value="COX15/CtaA_HemeA_synthase"/>
</dbReference>
<keyword evidence="4" id="KW-0479">Metal-binding</keyword>
<dbReference type="GO" id="GO:0016020">
    <property type="term" value="C:membrane"/>
    <property type="evidence" value="ECO:0007669"/>
    <property type="project" value="UniProtKB-SubCell"/>
</dbReference>
<evidence type="ECO:0000256" key="11">
    <source>
        <dbReference type="ARBA" id="ARBA00023444"/>
    </source>
</evidence>
<evidence type="ECO:0000256" key="9">
    <source>
        <dbReference type="ARBA" id="ARBA00023136"/>
    </source>
</evidence>
<comment type="subcellular location">
    <subcellularLocation>
        <location evidence="1">Membrane</location>
        <topology evidence="1">Multi-pass membrane protein</topology>
    </subcellularLocation>
</comment>
<evidence type="ECO:0000256" key="5">
    <source>
        <dbReference type="ARBA" id="ARBA00022989"/>
    </source>
</evidence>
<feature type="region of interest" description="Disordered" evidence="12">
    <location>
        <begin position="306"/>
        <end position="349"/>
    </location>
</feature>
<evidence type="ECO:0000256" key="13">
    <source>
        <dbReference type="SAM" id="Phobius"/>
    </source>
</evidence>
<feature type="transmembrane region" description="Helical" evidence="13">
    <location>
        <begin position="221"/>
        <end position="243"/>
    </location>
</feature>
<proteinExistence type="predicted"/>
<dbReference type="Pfam" id="PF02628">
    <property type="entry name" value="COX15-CtaA"/>
    <property type="match status" value="1"/>
</dbReference>
<organism evidence="14 15">
    <name type="scientific">Streptomyces alkaliphilus</name>
    <dbReference type="NCBI Taxonomy" id="1472722"/>
    <lineage>
        <taxon>Bacteria</taxon>
        <taxon>Bacillati</taxon>
        <taxon>Actinomycetota</taxon>
        <taxon>Actinomycetes</taxon>
        <taxon>Kitasatosporales</taxon>
        <taxon>Streptomycetaceae</taxon>
        <taxon>Streptomyces</taxon>
    </lineage>
</organism>
<dbReference type="PANTHER" id="PTHR35457:SF1">
    <property type="entry name" value="HEME A SYNTHASE"/>
    <property type="match status" value="1"/>
</dbReference>
<evidence type="ECO:0000256" key="3">
    <source>
        <dbReference type="ARBA" id="ARBA00022692"/>
    </source>
</evidence>
<evidence type="ECO:0000256" key="4">
    <source>
        <dbReference type="ARBA" id="ARBA00022723"/>
    </source>
</evidence>
<feature type="transmembrane region" description="Helical" evidence="13">
    <location>
        <begin position="255"/>
        <end position="273"/>
    </location>
</feature>
<evidence type="ECO:0000256" key="6">
    <source>
        <dbReference type="ARBA" id="ARBA00023002"/>
    </source>
</evidence>
<comment type="pathway">
    <text evidence="11">Porphyrin-containing compound metabolism.</text>
</comment>
<reference evidence="15" key="1">
    <citation type="submission" date="2019-10" db="EMBL/GenBank/DDBJ databases">
        <title>Streptomyces sp. nov., a novel actinobacterium isolated from alkaline environment.</title>
        <authorList>
            <person name="Golinska P."/>
        </authorList>
    </citation>
    <scope>NUCLEOTIDE SEQUENCE [LARGE SCALE GENOMIC DNA]</scope>
    <source>
        <strain evidence="15">DSM 42118</strain>
    </source>
</reference>
<gene>
    <name evidence="14" type="ORF">FNQ90_17215</name>
</gene>
<keyword evidence="3 13" id="KW-0812">Transmembrane</keyword>
<dbReference type="EMBL" id="VKHT01000611">
    <property type="protein sequence ID" value="MBB0245797.1"/>
    <property type="molecule type" value="Genomic_DNA"/>
</dbReference>
<evidence type="ECO:0000256" key="7">
    <source>
        <dbReference type="ARBA" id="ARBA00023004"/>
    </source>
</evidence>
<evidence type="ECO:0000256" key="1">
    <source>
        <dbReference type="ARBA" id="ARBA00004141"/>
    </source>
</evidence>